<dbReference type="InterPro" id="IPR036188">
    <property type="entry name" value="FAD/NAD-bd_sf"/>
</dbReference>
<evidence type="ECO:0000313" key="3">
    <source>
        <dbReference type="EMBL" id="MDR7083315.1"/>
    </source>
</evidence>
<dbReference type="EMBL" id="JAVDVQ010000010">
    <property type="protein sequence ID" value="MDR7083315.1"/>
    <property type="molecule type" value="Genomic_DNA"/>
</dbReference>
<evidence type="ECO:0000313" key="4">
    <source>
        <dbReference type="Proteomes" id="UP001252243"/>
    </source>
</evidence>
<dbReference type="PANTHER" id="PTHR43476">
    <property type="entry name" value="3-(3-HYDROXY-PHENYL)PROPIONATE/3-HYDROXYCINNAMIC ACID HYDROXYLASE"/>
    <property type="match status" value="1"/>
</dbReference>
<protein>
    <submittedName>
        <fullName evidence="3">3-(3-hydroxy-phenyl)propionate hydroxylase</fullName>
        <ecNumber evidence="3">1.14.13.127</ecNumber>
    </submittedName>
</protein>
<keyword evidence="1 3" id="KW-0560">Oxidoreductase</keyword>
<dbReference type="Pfam" id="PF01494">
    <property type="entry name" value="FAD_binding_3"/>
    <property type="match status" value="1"/>
</dbReference>
<organism evidence="3 4">
    <name type="scientific">Arthrobacter ginsengisoli</name>
    <dbReference type="NCBI Taxonomy" id="1356565"/>
    <lineage>
        <taxon>Bacteria</taxon>
        <taxon>Bacillati</taxon>
        <taxon>Actinomycetota</taxon>
        <taxon>Actinomycetes</taxon>
        <taxon>Micrococcales</taxon>
        <taxon>Micrococcaceae</taxon>
        <taxon>Arthrobacter</taxon>
    </lineage>
</organism>
<dbReference type="NCBIfam" id="NF004829">
    <property type="entry name" value="PRK06183.1-3"/>
    <property type="match status" value="1"/>
</dbReference>
<dbReference type="InterPro" id="IPR050631">
    <property type="entry name" value="PheA/TfdB_FAD_monoxygenase"/>
</dbReference>
<dbReference type="InterPro" id="IPR002938">
    <property type="entry name" value="FAD-bd"/>
</dbReference>
<name>A0ABU1UDV9_9MICC</name>
<sequence>MSDRKDVIIIGAGPVGLTLANLLGQFGVSTVVFEGRDELIDYPRAVGIDDEALRTMQTIGLVDKVLPHTVPDQKIRIVNGDRKILAEINPTTREFGWPRRNGFIQPLVDKVLLEGLARYPHVEVRFGSQVSAFASDSDGVTATISTASGEEQVTGSYVVGCDGGRSLTRQHLGLAFEGETRSTRGLVIDVANDPIGTPHAVFGGDPSRGYATLSLPHGIRRWEFTLFEGESEEVAEDDAFVFSLLAPHVPDPAGLNIIRRRVYAHHARVAEKFRVGRFLLAGDAAHVMPVVAGQGWNSGIRDALNLGWKLAAVVQGKASDKLLDSYEGERREHVKAMVALSLNMANLVTDHNRLRTAVRDMAAAVLDKLPKARARLNSQGYKPMPKYDQGVVVPSELPTWKALPDRADAPRAVGTLFPQPTVRNEDGCSVLLDDATGQGWRVIVWNNDPRAFVSEAEAQTLAGLGGTLVHAVPASQLTWAKAAAAPGVRVVGDESGLLKAWFDERPFSAIVVRPDHVVAAECIAQELNDVLKKVFRAADVTLATKTHNSIMNA</sequence>
<proteinExistence type="predicted"/>
<dbReference type="EC" id="1.14.13.127" evidence="3"/>
<dbReference type="RefSeq" id="WP_310057812.1">
    <property type="nucleotide sequence ID" value="NZ_JAVDVQ010000010.1"/>
</dbReference>
<dbReference type="NCBIfam" id="NF004831">
    <property type="entry name" value="PRK06183.1-5"/>
    <property type="match status" value="1"/>
</dbReference>
<dbReference type="PRINTS" id="PR00420">
    <property type="entry name" value="RNGMNOXGNASE"/>
</dbReference>
<dbReference type="Gene3D" id="3.50.50.60">
    <property type="entry name" value="FAD/NAD(P)-binding domain"/>
    <property type="match status" value="1"/>
</dbReference>
<accession>A0ABU1UDV9</accession>
<comment type="caution">
    <text evidence="3">The sequence shown here is derived from an EMBL/GenBank/DDBJ whole genome shotgun (WGS) entry which is preliminary data.</text>
</comment>
<dbReference type="Gene3D" id="3.30.70.2450">
    <property type="match status" value="1"/>
</dbReference>
<dbReference type="SUPFAM" id="SSF51905">
    <property type="entry name" value="FAD/NAD(P)-binding domain"/>
    <property type="match status" value="1"/>
</dbReference>
<dbReference type="PANTHER" id="PTHR43476:SF3">
    <property type="entry name" value="FAD-BINDING MONOOXYGENASE"/>
    <property type="match status" value="1"/>
</dbReference>
<dbReference type="GO" id="GO:0008688">
    <property type="term" value="F:3-(3-hydroxyphenyl)propionate hydroxylase activity"/>
    <property type="evidence" value="ECO:0007669"/>
    <property type="project" value="UniProtKB-EC"/>
</dbReference>
<gene>
    <name evidence="3" type="ORF">J2X01_002609</name>
</gene>
<evidence type="ECO:0000256" key="1">
    <source>
        <dbReference type="ARBA" id="ARBA00023002"/>
    </source>
</evidence>
<dbReference type="Proteomes" id="UP001252243">
    <property type="component" value="Unassembled WGS sequence"/>
</dbReference>
<keyword evidence="4" id="KW-1185">Reference proteome</keyword>
<evidence type="ECO:0000259" key="2">
    <source>
        <dbReference type="Pfam" id="PF01494"/>
    </source>
</evidence>
<reference evidence="3 4" key="1">
    <citation type="submission" date="2023-07" db="EMBL/GenBank/DDBJ databases">
        <title>Sorghum-associated microbial communities from plants grown in Nebraska, USA.</title>
        <authorList>
            <person name="Schachtman D."/>
        </authorList>
    </citation>
    <scope>NUCLEOTIDE SEQUENCE [LARGE SCALE GENOMIC DNA]</scope>
    <source>
        <strain evidence="3 4">BE167</strain>
    </source>
</reference>
<feature type="domain" description="FAD-binding" evidence="2">
    <location>
        <begin position="6"/>
        <end position="339"/>
    </location>
</feature>